<evidence type="ECO:0000313" key="2">
    <source>
        <dbReference type="EMBL" id="SHE36154.1"/>
    </source>
</evidence>
<accession>A0A1M4SVD8</accession>
<dbReference type="Proteomes" id="UP000184476">
    <property type="component" value="Unassembled WGS sequence"/>
</dbReference>
<evidence type="ECO:0000259" key="1">
    <source>
        <dbReference type="Pfam" id="PF12697"/>
    </source>
</evidence>
<dbReference type="InterPro" id="IPR050471">
    <property type="entry name" value="AB_hydrolase"/>
</dbReference>
<organism evidence="2 3">
    <name type="scientific">Seinonella peptonophila</name>
    <dbReference type="NCBI Taxonomy" id="112248"/>
    <lineage>
        <taxon>Bacteria</taxon>
        <taxon>Bacillati</taxon>
        <taxon>Bacillota</taxon>
        <taxon>Bacilli</taxon>
        <taxon>Bacillales</taxon>
        <taxon>Thermoactinomycetaceae</taxon>
        <taxon>Seinonella</taxon>
    </lineage>
</organism>
<dbReference type="RefSeq" id="WP_073150446.1">
    <property type="nucleotide sequence ID" value="NZ_FQVL01000001.1"/>
</dbReference>
<evidence type="ECO:0000313" key="3">
    <source>
        <dbReference type="Proteomes" id="UP000184476"/>
    </source>
</evidence>
<dbReference type="EMBL" id="FQVL01000001">
    <property type="protein sequence ID" value="SHE36154.1"/>
    <property type="molecule type" value="Genomic_DNA"/>
</dbReference>
<reference evidence="2 3" key="1">
    <citation type="submission" date="2016-11" db="EMBL/GenBank/DDBJ databases">
        <authorList>
            <person name="Jaros S."/>
            <person name="Januszkiewicz K."/>
            <person name="Wedrychowicz H."/>
        </authorList>
    </citation>
    <scope>NUCLEOTIDE SEQUENCE [LARGE SCALE GENOMIC DNA]</scope>
    <source>
        <strain evidence="2 3">DSM 44666</strain>
    </source>
</reference>
<dbReference type="AlphaFoldDB" id="A0A1M4SVD8"/>
<dbReference type="PANTHER" id="PTHR43433:SF5">
    <property type="entry name" value="AB HYDROLASE-1 DOMAIN-CONTAINING PROTEIN"/>
    <property type="match status" value="1"/>
</dbReference>
<sequence>MTQMDYEYIESSVTSKDGTEISYKVMGEGPGLLIVHGAFRASQHYLKLAQYLSKDFTVYIMDRRGRNKSGTKGDQYNVQKECDDGIAVIQKHNVSFLFGHSFGAVVSLNIALQYPLKKIAVYEPPMVPYFPTSWIPKFEQELHKNDYVSASVSLIKGLRMGGVMSKLPKPILKLLFQSMAKGPEWEENVQLLPTVSAEAQAVLTWDSNIDRYKKNSIVTLVMAGTKTPNYLLKSAKELGTVLPNSQNIFIEGLDHNAPDERAPEKIAQILKNYFIK</sequence>
<gene>
    <name evidence="2" type="ORF">SAMN05444392_101160</name>
</gene>
<dbReference type="GO" id="GO:0046503">
    <property type="term" value="P:glycerolipid catabolic process"/>
    <property type="evidence" value="ECO:0007669"/>
    <property type="project" value="TreeGrafter"/>
</dbReference>
<protein>
    <submittedName>
        <fullName evidence="2">Pimeloyl-ACP methyl ester carboxylesterase</fullName>
    </submittedName>
</protein>
<dbReference type="Pfam" id="PF12697">
    <property type="entry name" value="Abhydrolase_6"/>
    <property type="match status" value="1"/>
</dbReference>
<dbReference type="PANTHER" id="PTHR43433">
    <property type="entry name" value="HYDROLASE, ALPHA/BETA FOLD FAMILY PROTEIN"/>
    <property type="match status" value="1"/>
</dbReference>
<dbReference type="InterPro" id="IPR029058">
    <property type="entry name" value="AB_hydrolase_fold"/>
</dbReference>
<dbReference type="GO" id="GO:0004806">
    <property type="term" value="F:triacylglycerol lipase activity"/>
    <property type="evidence" value="ECO:0007669"/>
    <property type="project" value="TreeGrafter"/>
</dbReference>
<dbReference type="SUPFAM" id="SSF53474">
    <property type="entry name" value="alpha/beta-Hydrolases"/>
    <property type="match status" value="1"/>
</dbReference>
<name>A0A1M4SVD8_9BACL</name>
<dbReference type="Gene3D" id="3.40.50.1820">
    <property type="entry name" value="alpha/beta hydrolase"/>
    <property type="match status" value="1"/>
</dbReference>
<dbReference type="InterPro" id="IPR000073">
    <property type="entry name" value="AB_hydrolase_1"/>
</dbReference>
<keyword evidence="3" id="KW-1185">Reference proteome</keyword>
<dbReference type="OrthoDB" id="63519at2"/>
<dbReference type="STRING" id="112248.SAMN05444392_101160"/>
<feature type="domain" description="AB hydrolase-1" evidence="1">
    <location>
        <begin position="32"/>
        <end position="268"/>
    </location>
</feature>
<proteinExistence type="predicted"/>